<evidence type="ECO:0000256" key="1">
    <source>
        <dbReference type="SAM" id="MobiDB-lite"/>
    </source>
</evidence>
<reference evidence="2 3" key="1">
    <citation type="submission" date="2017-04" db="EMBL/GenBank/DDBJ databases">
        <authorList>
            <person name="Afonso C.L."/>
            <person name="Miller P.J."/>
            <person name="Scott M.A."/>
            <person name="Spackman E."/>
            <person name="Goraichik I."/>
            <person name="Dimitrov K.M."/>
            <person name="Suarez D.L."/>
            <person name="Swayne D.E."/>
        </authorList>
    </citation>
    <scope>NUCLEOTIDE SEQUENCE [LARGE SCALE GENOMIC DNA]</scope>
    <source>
        <strain evidence="2 3">KR-140</strain>
    </source>
</reference>
<accession>A0A1W1VI04</accession>
<keyword evidence="3" id="KW-1185">Reference proteome</keyword>
<evidence type="ECO:0000313" key="3">
    <source>
        <dbReference type="Proteomes" id="UP000192582"/>
    </source>
</evidence>
<sequence>MEVEAEDGQTPFGRWLYTEGTARRVQVPPVSSESSGCLSQIHRGERPGIAGRGNAPKREGRERYAVLACEKPLLPTGAQGAIDLGTTSFCTASDGEFCDNHWFFRPAARRSDPRCGSFPASRTDAATVAGRPKSWWSRCARGQRLQLRHVEAKKLVTSHDLICHKRLNVKGLGQGNLSKQIHNEGWGQFFSAVPPLCAHRERGRECSENCLRAGPALRGPMYFTGRCVPREALTWGVVHFPVPSSVIPISVGFAPLPSLIRVTLWMVSSGLGLTHSRTGTFTSSPAPV</sequence>
<feature type="region of interest" description="Disordered" evidence="1">
    <location>
        <begin position="28"/>
        <end position="57"/>
    </location>
</feature>
<gene>
    <name evidence="2" type="ORF">SAMN00790413_01797</name>
</gene>
<protein>
    <submittedName>
        <fullName evidence="2">Uncharacterized protein</fullName>
    </submittedName>
</protein>
<dbReference type="EMBL" id="FWWU01000009">
    <property type="protein sequence ID" value="SMB92997.1"/>
    <property type="molecule type" value="Genomic_DNA"/>
</dbReference>
<feature type="compositionally biased region" description="Polar residues" evidence="1">
    <location>
        <begin position="29"/>
        <end position="38"/>
    </location>
</feature>
<name>A0A1W1VI04_9DEIO</name>
<evidence type="ECO:0000313" key="2">
    <source>
        <dbReference type="EMBL" id="SMB92997.1"/>
    </source>
</evidence>
<dbReference type="STRING" id="695939.SAMN00790413_01797"/>
<proteinExistence type="predicted"/>
<organism evidence="2 3">
    <name type="scientific">Deinococcus hopiensis KR-140</name>
    <dbReference type="NCBI Taxonomy" id="695939"/>
    <lineage>
        <taxon>Bacteria</taxon>
        <taxon>Thermotogati</taxon>
        <taxon>Deinococcota</taxon>
        <taxon>Deinococci</taxon>
        <taxon>Deinococcales</taxon>
        <taxon>Deinococcaceae</taxon>
        <taxon>Deinococcus</taxon>
    </lineage>
</organism>
<dbReference type="AlphaFoldDB" id="A0A1W1VI04"/>
<dbReference type="Proteomes" id="UP000192582">
    <property type="component" value="Unassembled WGS sequence"/>
</dbReference>